<dbReference type="OrthoDB" id="5919973at2759"/>
<feature type="transmembrane region" description="Helical" evidence="1">
    <location>
        <begin position="42"/>
        <end position="60"/>
    </location>
</feature>
<feature type="chain" id="PRO_5006882769" evidence="2">
    <location>
        <begin position="17"/>
        <end position="226"/>
    </location>
</feature>
<gene>
    <name evidence="3" type="ORF">T10_2878</name>
</gene>
<organism evidence="3 4">
    <name type="scientific">Trichinella papuae</name>
    <dbReference type="NCBI Taxonomy" id="268474"/>
    <lineage>
        <taxon>Eukaryota</taxon>
        <taxon>Metazoa</taxon>
        <taxon>Ecdysozoa</taxon>
        <taxon>Nematoda</taxon>
        <taxon>Enoplea</taxon>
        <taxon>Dorylaimia</taxon>
        <taxon>Trichinellida</taxon>
        <taxon>Trichinellidae</taxon>
        <taxon>Trichinella</taxon>
    </lineage>
</organism>
<name>A0A0V1MPW8_9BILA</name>
<protein>
    <submittedName>
        <fullName evidence="3">Uncharacterized protein</fullName>
    </submittedName>
</protein>
<keyword evidence="1" id="KW-0812">Transmembrane</keyword>
<keyword evidence="2" id="KW-0732">Signal</keyword>
<dbReference type="Proteomes" id="UP000054843">
    <property type="component" value="Unassembled WGS sequence"/>
</dbReference>
<comment type="caution">
    <text evidence="3">The sequence shown here is derived from an EMBL/GenBank/DDBJ whole genome shotgun (WGS) entry which is preliminary data.</text>
</comment>
<dbReference type="AlphaFoldDB" id="A0A0V1MPW8"/>
<sequence>MMFSFVFIFCLALCATYNFPCDDMTHEISIDEHGRHGSPRFLGRFIFAILFVCYLAAEFLKTFFDVIEIYGDDLYVYPTPRRAVHLRDEYETSDDSDGEHQYSFVEFRIIERIMKPAVAFVICLQLCLACSNSPEQNELITDLEKKSYFGYVINRYMNLSICYLTIVVILFFIVLLKCFMDVVISYTSNDNADVEGRSSVAEKSAGIANTEKRMRLELLKDEEDRR</sequence>
<feature type="signal peptide" evidence="2">
    <location>
        <begin position="1"/>
        <end position="16"/>
    </location>
</feature>
<accession>A0A0V1MPW8</accession>
<evidence type="ECO:0000256" key="1">
    <source>
        <dbReference type="SAM" id="Phobius"/>
    </source>
</evidence>
<keyword evidence="1" id="KW-0472">Membrane</keyword>
<keyword evidence="4" id="KW-1185">Reference proteome</keyword>
<dbReference type="EMBL" id="JYDO01000061">
    <property type="protein sequence ID" value="KRZ73628.1"/>
    <property type="molecule type" value="Genomic_DNA"/>
</dbReference>
<reference evidence="3 4" key="1">
    <citation type="submission" date="2015-01" db="EMBL/GenBank/DDBJ databases">
        <title>Evolution of Trichinella species and genotypes.</title>
        <authorList>
            <person name="Korhonen P.K."/>
            <person name="Edoardo P."/>
            <person name="Giuseppe L.R."/>
            <person name="Gasser R.B."/>
        </authorList>
    </citation>
    <scope>NUCLEOTIDE SEQUENCE [LARGE SCALE GENOMIC DNA]</scope>
    <source>
        <strain evidence="3">ISS1980</strain>
    </source>
</reference>
<evidence type="ECO:0000313" key="3">
    <source>
        <dbReference type="EMBL" id="KRZ73628.1"/>
    </source>
</evidence>
<evidence type="ECO:0000256" key="2">
    <source>
        <dbReference type="SAM" id="SignalP"/>
    </source>
</evidence>
<feature type="transmembrane region" description="Helical" evidence="1">
    <location>
        <begin position="156"/>
        <end position="176"/>
    </location>
</feature>
<evidence type="ECO:0000313" key="4">
    <source>
        <dbReference type="Proteomes" id="UP000054843"/>
    </source>
</evidence>
<keyword evidence="1" id="KW-1133">Transmembrane helix</keyword>
<proteinExistence type="predicted"/>